<evidence type="ECO:0000313" key="3">
    <source>
        <dbReference type="Proteomes" id="UP000002028"/>
    </source>
</evidence>
<sequence>MEMSIHQPILRINKSTLTFTQTAVDKPCYLLLNVAQLHADSPVTIETDAPDHFLLATDDQPTYKPKLTFVPSPEGTYVHIRYRSPNLTSKQAILTVQAPYDTQTVTLEGRTVGLLAIVQKVVPVRNLPQLTSGTRQPVQPSRKGWIALAVLVVAIGLGYTGMKYKCQLFPSLCQPAPISKSATEQTPALPADSATADLTVDTPVPEKRPSVEKMTAQQPVKEAAESSSLKKSATQSNANKAPNRRKIEPAEPDQESELERELNGKPGTN</sequence>
<name>D2QLP2_SPILD</name>
<organism evidence="2 3">
    <name type="scientific">Spirosoma linguale (strain ATCC 33905 / DSM 74 / LMG 10896 / Claus 1)</name>
    <dbReference type="NCBI Taxonomy" id="504472"/>
    <lineage>
        <taxon>Bacteria</taxon>
        <taxon>Pseudomonadati</taxon>
        <taxon>Bacteroidota</taxon>
        <taxon>Cytophagia</taxon>
        <taxon>Cytophagales</taxon>
        <taxon>Cytophagaceae</taxon>
        <taxon>Spirosoma</taxon>
    </lineage>
</organism>
<dbReference type="Proteomes" id="UP000002028">
    <property type="component" value="Chromosome"/>
</dbReference>
<dbReference type="HOGENOM" id="CLU_1034084_0_0_10"/>
<protein>
    <submittedName>
        <fullName evidence="2">Uncharacterized protein</fullName>
    </submittedName>
</protein>
<accession>D2QLP2</accession>
<reference evidence="2 3" key="1">
    <citation type="journal article" date="2010" name="Stand. Genomic Sci.">
        <title>Complete genome sequence of Spirosoma linguale type strain (1).</title>
        <authorList>
            <person name="Lail K."/>
            <person name="Sikorski J."/>
            <person name="Saunders E."/>
            <person name="Lapidus A."/>
            <person name="Glavina Del Rio T."/>
            <person name="Copeland A."/>
            <person name="Tice H."/>
            <person name="Cheng J.-F."/>
            <person name="Lucas S."/>
            <person name="Nolan M."/>
            <person name="Bruce D."/>
            <person name="Goodwin L."/>
            <person name="Pitluck S."/>
            <person name="Ivanova N."/>
            <person name="Mavromatis K."/>
            <person name="Ovchinnikova G."/>
            <person name="Pati A."/>
            <person name="Chen A."/>
            <person name="Palaniappan K."/>
            <person name="Land M."/>
            <person name="Hauser L."/>
            <person name="Chang Y.-J."/>
            <person name="Jeffries C.D."/>
            <person name="Chain P."/>
            <person name="Brettin T."/>
            <person name="Detter J.C."/>
            <person name="Schuetze A."/>
            <person name="Rohde M."/>
            <person name="Tindall B.J."/>
            <person name="Goeker M."/>
            <person name="Bristow J."/>
            <person name="Eisen J.A."/>
            <person name="Markowitz V."/>
            <person name="Hugenholtz P."/>
            <person name="Kyrpides N.C."/>
            <person name="Klenk H.-P."/>
            <person name="Chen F."/>
        </authorList>
    </citation>
    <scope>NUCLEOTIDE SEQUENCE [LARGE SCALE GENOMIC DNA]</scope>
    <source>
        <strain evidence="3">ATCC 33905 / DSM 74 / LMG 10896 / Claus 1</strain>
    </source>
</reference>
<gene>
    <name evidence="2" type="ordered locus">Slin_4350</name>
</gene>
<dbReference type="AlphaFoldDB" id="D2QLP2"/>
<evidence type="ECO:0000313" key="2">
    <source>
        <dbReference type="EMBL" id="ADB40332.1"/>
    </source>
</evidence>
<keyword evidence="3" id="KW-1185">Reference proteome</keyword>
<dbReference type="EMBL" id="CP001769">
    <property type="protein sequence ID" value="ADB40332.1"/>
    <property type="molecule type" value="Genomic_DNA"/>
</dbReference>
<proteinExistence type="predicted"/>
<feature type="region of interest" description="Disordered" evidence="1">
    <location>
        <begin position="183"/>
        <end position="269"/>
    </location>
</feature>
<evidence type="ECO:0000256" key="1">
    <source>
        <dbReference type="SAM" id="MobiDB-lite"/>
    </source>
</evidence>
<dbReference type="KEGG" id="sli:Slin_4350"/>